<reference evidence="1 2" key="1">
    <citation type="submission" date="2015-07" db="EMBL/GenBank/DDBJ databases">
        <title>The genome of Melipona quadrifasciata.</title>
        <authorList>
            <person name="Pan H."/>
            <person name="Kapheim K."/>
        </authorList>
    </citation>
    <scope>NUCLEOTIDE SEQUENCE [LARGE SCALE GENOMIC DNA]</scope>
    <source>
        <strain evidence="1">0111107301</strain>
        <tissue evidence="1">Whole body</tissue>
    </source>
</reference>
<dbReference type="Proteomes" id="UP000053105">
    <property type="component" value="Unassembled WGS sequence"/>
</dbReference>
<organism evidence="1 2">
    <name type="scientific">Melipona quadrifasciata</name>
    <dbReference type="NCBI Taxonomy" id="166423"/>
    <lineage>
        <taxon>Eukaryota</taxon>
        <taxon>Metazoa</taxon>
        <taxon>Ecdysozoa</taxon>
        <taxon>Arthropoda</taxon>
        <taxon>Hexapoda</taxon>
        <taxon>Insecta</taxon>
        <taxon>Pterygota</taxon>
        <taxon>Neoptera</taxon>
        <taxon>Endopterygota</taxon>
        <taxon>Hymenoptera</taxon>
        <taxon>Apocrita</taxon>
        <taxon>Aculeata</taxon>
        <taxon>Apoidea</taxon>
        <taxon>Anthophila</taxon>
        <taxon>Apidae</taxon>
        <taxon>Melipona</taxon>
    </lineage>
</organism>
<keyword evidence="2" id="KW-1185">Reference proteome</keyword>
<gene>
    <name evidence="1" type="ORF">WN51_07957</name>
</gene>
<evidence type="ECO:0000313" key="2">
    <source>
        <dbReference type="Proteomes" id="UP000053105"/>
    </source>
</evidence>
<evidence type="ECO:0000313" key="1">
    <source>
        <dbReference type="EMBL" id="KOX68299.1"/>
    </source>
</evidence>
<sequence>MLQFSKTAKNLQILEGPSETLRDPVDLEIAVKAISPLEISSGSYTRLSWNVSPENLGHMAALSSKQETNKALDRGLMHGANFPEHVRSTGQRDDSGWQGVSGPSCPTLDPRFSVAEGRGTEETVIGCQAAMIPRSEQSRSFVGLLRLIGSLYENSERLMARFSPAFTVSFGIMTTISLLTNTGSFKPYSFSVAILCYYEKWGSRGGSASDQESRGKGRQLTGSVLHYAAGGKIDDASELLKIKCKTNCNLHLRSESVDMEDKRVKIKESKNNHSEGSDGLVRFPSETFCTPYKIILMENSGFHKFHDNSIDEECSPPLFVRRRVPVNF</sequence>
<name>A0A0M8ZRX4_9HYME</name>
<protein>
    <submittedName>
        <fullName evidence="1">Uncharacterized protein</fullName>
    </submittedName>
</protein>
<proteinExistence type="predicted"/>
<accession>A0A0M8ZRX4</accession>
<dbReference type="AlphaFoldDB" id="A0A0M8ZRX4"/>
<dbReference type="EMBL" id="KQ435937">
    <property type="protein sequence ID" value="KOX68299.1"/>
    <property type="molecule type" value="Genomic_DNA"/>
</dbReference>